<dbReference type="EMBL" id="CAEY01000044">
    <property type="status" value="NOT_ANNOTATED_CDS"/>
    <property type="molecule type" value="Genomic_DNA"/>
</dbReference>
<proteinExistence type="predicted"/>
<name>T1KG54_TETUR</name>
<reference evidence="3" key="1">
    <citation type="submission" date="2011-08" db="EMBL/GenBank/DDBJ databases">
        <authorList>
            <person name="Rombauts S."/>
        </authorList>
    </citation>
    <scope>NUCLEOTIDE SEQUENCE</scope>
    <source>
        <strain evidence="3">London</strain>
    </source>
</reference>
<feature type="signal peptide" evidence="1">
    <location>
        <begin position="1"/>
        <end position="24"/>
    </location>
</feature>
<evidence type="ECO:0008006" key="4">
    <source>
        <dbReference type="Google" id="ProtNLM"/>
    </source>
</evidence>
<evidence type="ECO:0000313" key="2">
    <source>
        <dbReference type="EnsemblMetazoa" id="tetur10g05590.1"/>
    </source>
</evidence>
<keyword evidence="3" id="KW-1185">Reference proteome</keyword>
<evidence type="ECO:0000256" key="1">
    <source>
        <dbReference type="SAM" id="SignalP"/>
    </source>
</evidence>
<organism evidence="2 3">
    <name type="scientific">Tetranychus urticae</name>
    <name type="common">Two-spotted spider mite</name>
    <dbReference type="NCBI Taxonomy" id="32264"/>
    <lineage>
        <taxon>Eukaryota</taxon>
        <taxon>Metazoa</taxon>
        <taxon>Ecdysozoa</taxon>
        <taxon>Arthropoda</taxon>
        <taxon>Chelicerata</taxon>
        <taxon>Arachnida</taxon>
        <taxon>Acari</taxon>
        <taxon>Acariformes</taxon>
        <taxon>Trombidiformes</taxon>
        <taxon>Prostigmata</taxon>
        <taxon>Eleutherengona</taxon>
        <taxon>Raphignathae</taxon>
        <taxon>Tetranychoidea</taxon>
        <taxon>Tetranychidae</taxon>
        <taxon>Tetranychus</taxon>
    </lineage>
</organism>
<dbReference type="Gene3D" id="2.10.80.10">
    <property type="entry name" value="Lipase, subunit A"/>
    <property type="match status" value="1"/>
</dbReference>
<evidence type="ECO:0000313" key="3">
    <source>
        <dbReference type="Proteomes" id="UP000015104"/>
    </source>
</evidence>
<dbReference type="AlphaFoldDB" id="T1KG54"/>
<dbReference type="EnsemblMetazoa" id="tetur10g05590.1">
    <property type="protein sequence ID" value="tetur10g05590.1"/>
    <property type="gene ID" value="tetur10g05590"/>
</dbReference>
<protein>
    <recommendedName>
        <fullName evidence="4">Prokineticin domain-containing protein</fullName>
    </recommendedName>
</protein>
<reference evidence="2" key="2">
    <citation type="submission" date="2015-06" db="UniProtKB">
        <authorList>
            <consortium name="EnsemblMetazoa"/>
        </authorList>
    </citation>
    <scope>IDENTIFICATION</scope>
</reference>
<feature type="chain" id="PRO_5004580672" description="Prokineticin domain-containing protein" evidence="1">
    <location>
        <begin position="25"/>
        <end position="105"/>
    </location>
</feature>
<accession>T1KG54</accession>
<keyword evidence="1" id="KW-0732">Signal</keyword>
<sequence length="105" mass="11419">MASLVLRFFLLSIVTCNLLAVGLGKTCERDQDCNPDQCCAGVIGGNACVNKGDPGSECRPENTYHQFFCPCKLEGTCKEPSSEVVFARQRPTCSHPNGTVDSFFH</sequence>
<dbReference type="HOGENOM" id="CLU_2239993_0_0_1"/>
<dbReference type="Proteomes" id="UP000015104">
    <property type="component" value="Unassembled WGS sequence"/>
</dbReference>